<reference evidence="1" key="1">
    <citation type="journal article" date="2018" name="Genome Biol.">
        <title>SKESA: strategic k-mer extension for scrupulous assemblies.</title>
        <authorList>
            <person name="Souvorov A."/>
            <person name="Agarwala R."/>
            <person name="Lipman D.J."/>
        </authorList>
    </citation>
    <scope>NUCLEOTIDE SEQUENCE</scope>
    <source>
        <strain evidence="1">BCW_3452</strain>
    </source>
</reference>
<gene>
    <name evidence="1" type="ORF">I7730_00240</name>
</gene>
<sequence length="178" mass="19616">MKLLGKYFSNWCCGTVIESNVVVEIDTDKNFGPIRITNVALSNLESLDVDEHGLIKCTSEHVSFEMLGETHTLACESGELKKDACKSLQAALVHVHTLKGSLIDALNSSTFFRDSSSLQNETERVTASFPENMKANCEDPAIILDNCEDYTYDDLVELLAMGHLTILTAQHATIEGME</sequence>
<name>A0A8H9MVB8_VIBVL</name>
<dbReference type="AlphaFoldDB" id="A0A8H9MVB8"/>
<organism evidence="1">
    <name type="scientific">Vibrio vulnificus</name>
    <dbReference type="NCBI Taxonomy" id="672"/>
    <lineage>
        <taxon>Bacteria</taxon>
        <taxon>Pseudomonadati</taxon>
        <taxon>Pseudomonadota</taxon>
        <taxon>Gammaproteobacteria</taxon>
        <taxon>Vibrionales</taxon>
        <taxon>Vibrionaceae</taxon>
        <taxon>Vibrio</taxon>
    </lineage>
</organism>
<dbReference type="EMBL" id="DACRBY010000001">
    <property type="protein sequence ID" value="HAS8538227.1"/>
    <property type="molecule type" value="Genomic_DNA"/>
</dbReference>
<proteinExistence type="predicted"/>
<dbReference type="Proteomes" id="UP000863257">
    <property type="component" value="Unassembled WGS sequence"/>
</dbReference>
<accession>A0A8H9MVB8</accession>
<comment type="caution">
    <text evidence="1">The sequence shown here is derived from an EMBL/GenBank/DDBJ whole genome shotgun (WGS) entry which is preliminary data.</text>
</comment>
<evidence type="ECO:0000313" key="1">
    <source>
        <dbReference type="EMBL" id="HAS8538227.1"/>
    </source>
</evidence>
<reference evidence="1" key="2">
    <citation type="submission" date="2019-01" db="EMBL/GenBank/DDBJ databases">
        <authorList>
            <consortium name="NCBI Pathogen Detection Project"/>
        </authorList>
    </citation>
    <scope>NUCLEOTIDE SEQUENCE</scope>
    <source>
        <strain evidence="1">BCW_3452</strain>
    </source>
</reference>
<protein>
    <submittedName>
        <fullName evidence="1">Uncharacterized protein</fullName>
    </submittedName>
</protein>